<dbReference type="EMBL" id="JTHG01000346">
    <property type="protein sequence ID" value="KMO12613.1"/>
    <property type="molecule type" value="Genomic_DNA"/>
</dbReference>
<organism evidence="2 3">
    <name type="scientific">Methylobacterium indicum</name>
    <dbReference type="NCBI Taxonomy" id="1775910"/>
    <lineage>
        <taxon>Bacteria</taxon>
        <taxon>Pseudomonadati</taxon>
        <taxon>Pseudomonadota</taxon>
        <taxon>Alphaproteobacteria</taxon>
        <taxon>Hyphomicrobiales</taxon>
        <taxon>Methylobacteriaceae</taxon>
        <taxon>Methylobacterium</taxon>
    </lineage>
</organism>
<sequence>MSIAYLVGFRLREGQRERFLDLLTAVMDAMRHEATYRAATLHADPDDPTRFLLHEIWADHDDVVNVQLHRPYRRAWHAALPELLREERRIEVWRPVEP</sequence>
<reference evidence="2 3" key="1">
    <citation type="submission" date="2014-11" db="EMBL/GenBank/DDBJ databases">
        <title>Comparative genomics of Methylobacterium species.</title>
        <authorList>
            <person name="Chaudhry V."/>
            <person name="Patil P.B."/>
        </authorList>
    </citation>
    <scope>NUCLEOTIDE SEQUENCE [LARGE SCALE GENOMIC DNA]</scope>
    <source>
        <strain evidence="2 3">SE3.6</strain>
    </source>
</reference>
<proteinExistence type="predicted"/>
<name>A0ABR5GTC0_9HYPH</name>
<accession>A0ABR5GTC0</accession>
<protein>
    <submittedName>
        <fullName evidence="2">Antibiotic biosynthesis monooxygenase</fullName>
    </submittedName>
</protein>
<gene>
    <name evidence="2" type="ORF">QR79_28035</name>
</gene>
<keyword evidence="2" id="KW-0503">Monooxygenase</keyword>
<comment type="caution">
    <text evidence="2">The sequence shown here is derived from an EMBL/GenBank/DDBJ whole genome shotgun (WGS) entry which is preliminary data.</text>
</comment>
<dbReference type="PROSITE" id="PS51725">
    <property type="entry name" value="ABM"/>
    <property type="match status" value="1"/>
</dbReference>
<feature type="domain" description="ABM" evidence="1">
    <location>
        <begin position="3"/>
        <end position="92"/>
    </location>
</feature>
<dbReference type="InterPro" id="IPR007138">
    <property type="entry name" value="ABM_dom"/>
</dbReference>
<dbReference type="GO" id="GO:0004497">
    <property type="term" value="F:monooxygenase activity"/>
    <property type="evidence" value="ECO:0007669"/>
    <property type="project" value="UniProtKB-KW"/>
</dbReference>
<dbReference type="SUPFAM" id="SSF54909">
    <property type="entry name" value="Dimeric alpha+beta barrel"/>
    <property type="match status" value="1"/>
</dbReference>
<evidence type="ECO:0000313" key="2">
    <source>
        <dbReference type="EMBL" id="KMO12613.1"/>
    </source>
</evidence>
<dbReference type="Proteomes" id="UP000036471">
    <property type="component" value="Unassembled WGS sequence"/>
</dbReference>
<evidence type="ECO:0000313" key="3">
    <source>
        <dbReference type="Proteomes" id="UP000036471"/>
    </source>
</evidence>
<evidence type="ECO:0000259" key="1">
    <source>
        <dbReference type="PROSITE" id="PS51725"/>
    </source>
</evidence>
<dbReference type="Gene3D" id="3.30.70.100">
    <property type="match status" value="1"/>
</dbReference>
<keyword evidence="2" id="KW-0560">Oxidoreductase</keyword>
<dbReference type="Pfam" id="PF03992">
    <property type="entry name" value="ABM"/>
    <property type="match status" value="1"/>
</dbReference>
<dbReference type="RefSeq" id="WP_048426043.1">
    <property type="nucleotide sequence ID" value="NZ_CP121700.1"/>
</dbReference>
<dbReference type="InterPro" id="IPR011008">
    <property type="entry name" value="Dimeric_a/b-barrel"/>
</dbReference>
<keyword evidence="3" id="KW-1185">Reference proteome</keyword>